<dbReference type="PROSITE" id="PS00018">
    <property type="entry name" value="EF_HAND_1"/>
    <property type="match status" value="2"/>
</dbReference>
<dbReference type="PROSITE" id="PS50004">
    <property type="entry name" value="C2"/>
    <property type="match status" value="2"/>
</dbReference>
<comment type="caution">
    <text evidence="6">The sequence shown here is derived from an EMBL/GenBank/DDBJ whole genome shotgun (WGS) entry which is preliminary data.</text>
</comment>
<dbReference type="Pfam" id="PF25036">
    <property type="entry name" value="VPS13_VAB"/>
    <property type="match status" value="1"/>
</dbReference>
<dbReference type="OrthoDB" id="428159at2759"/>
<dbReference type="Pfam" id="PF00168">
    <property type="entry name" value="C2"/>
    <property type="match status" value="2"/>
</dbReference>
<dbReference type="GO" id="GO:0005509">
    <property type="term" value="F:calcium ion binding"/>
    <property type="evidence" value="ECO:0007669"/>
    <property type="project" value="InterPro"/>
</dbReference>
<keyword evidence="7" id="KW-1185">Reference proteome</keyword>
<dbReference type="PANTHER" id="PTHR16166">
    <property type="entry name" value="VACUOLAR PROTEIN SORTING-ASSOCIATED PROTEIN VPS13"/>
    <property type="match status" value="1"/>
</dbReference>
<dbReference type="Gene3D" id="1.10.238.10">
    <property type="entry name" value="EF-hand"/>
    <property type="match status" value="1"/>
</dbReference>
<evidence type="ECO:0000313" key="7">
    <source>
        <dbReference type="Proteomes" id="UP000794436"/>
    </source>
</evidence>
<keyword evidence="2" id="KW-0106">Calcium</keyword>
<feature type="domain" description="C2" evidence="4">
    <location>
        <begin position="2468"/>
        <end position="2583"/>
    </location>
</feature>
<feature type="region of interest" description="Disordered" evidence="3">
    <location>
        <begin position="629"/>
        <end position="649"/>
    </location>
</feature>
<dbReference type="InterPro" id="IPR011992">
    <property type="entry name" value="EF-hand-dom_pair"/>
</dbReference>
<dbReference type="InterPro" id="IPR002048">
    <property type="entry name" value="EF_hand_dom"/>
</dbReference>
<dbReference type="CDD" id="cd00030">
    <property type="entry name" value="C2"/>
    <property type="match status" value="2"/>
</dbReference>
<dbReference type="SMART" id="SM00239">
    <property type="entry name" value="C2"/>
    <property type="match status" value="2"/>
</dbReference>
<evidence type="ECO:0000259" key="5">
    <source>
        <dbReference type="PROSITE" id="PS50222"/>
    </source>
</evidence>
<evidence type="ECO:0000256" key="1">
    <source>
        <dbReference type="ARBA" id="ARBA00006545"/>
    </source>
</evidence>
<dbReference type="SUPFAM" id="SSF47473">
    <property type="entry name" value="EF-hand"/>
    <property type="match status" value="1"/>
</dbReference>
<dbReference type="GO" id="GO:0006623">
    <property type="term" value="P:protein targeting to vacuole"/>
    <property type="evidence" value="ECO:0007669"/>
    <property type="project" value="TreeGrafter"/>
</dbReference>
<protein>
    <recommendedName>
        <fullName evidence="8">Calmodulin</fullName>
    </recommendedName>
</protein>
<feature type="domain" description="C2" evidence="4">
    <location>
        <begin position="2628"/>
        <end position="2769"/>
    </location>
</feature>
<reference evidence="6" key="1">
    <citation type="submission" date="2019-03" db="EMBL/GenBank/DDBJ databases">
        <title>Long read genome sequence of the mycoparasitic Pythium oligandrum ATCC 38472 isolated from sugarbeet rhizosphere.</title>
        <authorList>
            <person name="Gaulin E."/>
        </authorList>
    </citation>
    <scope>NUCLEOTIDE SEQUENCE</scope>
    <source>
        <strain evidence="6">ATCC 38472_TT</strain>
    </source>
</reference>
<evidence type="ECO:0000259" key="4">
    <source>
        <dbReference type="PROSITE" id="PS50004"/>
    </source>
</evidence>
<dbReference type="InterPro" id="IPR035892">
    <property type="entry name" value="C2_domain_sf"/>
</dbReference>
<dbReference type="GO" id="GO:0045053">
    <property type="term" value="P:protein retention in Golgi apparatus"/>
    <property type="evidence" value="ECO:0007669"/>
    <property type="project" value="TreeGrafter"/>
</dbReference>
<feature type="domain" description="EF-hand" evidence="5">
    <location>
        <begin position="886"/>
        <end position="916"/>
    </location>
</feature>
<dbReference type="Gene3D" id="2.60.40.150">
    <property type="entry name" value="C2 domain"/>
    <property type="match status" value="2"/>
</dbReference>
<evidence type="ECO:0000256" key="2">
    <source>
        <dbReference type="ARBA" id="ARBA00022837"/>
    </source>
</evidence>
<dbReference type="PANTHER" id="PTHR16166:SF93">
    <property type="entry name" value="INTERMEMBRANE LIPID TRANSFER PROTEIN VPS13"/>
    <property type="match status" value="1"/>
</dbReference>
<organism evidence="6 7">
    <name type="scientific">Pythium oligandrum</name>
    <name type="common">Mycoparasitic fungus</name>
    <dbReference type="NCBI Taxonomy" id="41045"/>
    <lineage>
        <taxon>Eukaryota</taxon>
        <taxon>Sar</taxon>
        <taxon>Stramenopiles</taxon>
        <taxon>Oomycota</taxon>
        <taxon>Peronosporomycetes</taxon>
        <taxon>Pythiales</taxon>
        <taxon>Pythiaceae</taxon>
        <taxon>Pythium</taxon>
    </lineage>
</organism>
<feature type="domain" description="EF-hand" evidence="5">
    <location>
        <begin position="839"/>
        <end position="874"/>
    </location>
</feature>
<dbReference type="SUPFAM" id="SSF49562">
    <property type="entry name" value="C2 domain (Calcium/lipid-binding domain, CaLB)"/>
    <property type="match status" value="2"/>
</dbReference>
<dbReference type="InterPro" id="IPR000008">
    <property type="entry name" value="C2_dom"/>
</dbReference>
<dbReference type="InterPro" id="IPR009543">
    <property type="entry name" value="VPS13_VAB"/>
</dbReference>
<evidence type="ECO:0000313" key="6">
    <source>
        <dbReference type="EMBL" id="TMW59263.1"/>
    </source>
</evidence>
<comment type="similarity">
    <text evidence="1">Belongs to the VPS13 family.</text>
</comment>
<dbReference type="CDD" id="cd00051">
    <property type="entry name" value="EFh"/>
    <property type="match status" value="1"/>
</dbReference>
<name>A0A8K1FI03_PYTOL</name>
<dbReference type="EMBL" id="SPLM01000109">
    <property type="protein sequence ID" value="TMW59263.1"/>
    <property type="molecule type" value="Genomic_DNA"/>
</dbReference>
<dbReference type="InterPro" id="IPR018247">
    <property type="entry name" value="EF_Hand_1_Ca_BS"/>
</dbReference>
<feature type="region of interest" description="Disordered" evidence="3">
    <location>
        <begin position="2796"/>
        <end position="2829"/>
    </location>
</feature>
<dbReference type="Proteomes" id="UP000794436">
    <property type="component" value="Unassembled WGS sequence"/>
</dbReference>
<dbReference type="Pfam" id="PF13499">
    <property type="entry name" value="EF-hand_7"/>
    <property type="match status" value="1"/>
</dbReference>
<proteinExistence type="inferred from homology"/>
<dbReference type="PROSITE" id="PS50222">
    <property type="entry name" value="EF_HAND_2"/>
    <property type="match status" value="2"/>
</dbReference>
<sequence>MDKMLGVLVVAAVSILIPLSLCLVPSFARYTVFPLLSKLIYRFASTYVLPCLEVEYAFGSFSLRGKAQQVRETLSGVSIILKKIQVQPDFLKTLAFERKGLAPVILGAVGIKEVSVHVTSSWRVVLEIDNVDVEANFINPNGVGDTAIADVKDAVAIKVAEVTGWIARFTAQKAKDEHLEQVANMPESQKVFAFKDRVMQLVVAQIDIQVRKVTVNVNSCAPSGQTSVARVCVAVDELAVESGVIHENREEGLELILISPDIREFHKIRIDEFSISAGKVKVTPEGATIGSLVKLLDIPSIELNLEAPPMARLAGLVPNYAPIPLEKRMCRVQLVLPANNRIVVAKEELLVALKDIFMPFADYQVAIKTLRVIEQETSAKEPMSEEDITFYLENYKRAETDTSLSAANKAALLEKLQALEVKMSLDEVMKARTQSLGLGKHFGEKEQLDLADCISLANKLATKLPNIMFSEMQIALRLERFALEFTEDGGEIGELSFNDFGVNVQQFTLEDGTHDQEKLLRNVDVTLEQAIFSIIPPGWTLGPSESPTSKLLFADFSHVPTAADSIIRPQHISAKVVQYNSGKQKVEAALNGLQIVASSEELEYFLLFVDRLTTDAGKIMAGVRPQPALREHEELSTSVEEAEPQASTDAGDVNLAPFSVLGGMAMELDVALRGCRIRLLPVDSLTDAVFRDHDASPRRGSSKGKKSEIYIPIDLQLQLDSSKTKEAVALEVQQFGVVAVYRDIMVSAEEDVEYLLAPAALSLAFTLEVDASNSKLTHQNVTAKMPDFVLSFSDLSLMLLSSCSKALSGIKTTTPEQAQLRLESRQKQEELQKQAQVDAILGRIQRMFDDIDVDKNGHIDMGELLNLLRRAKVGDTLLERELEYFVRVLFKEIDRDGNGYIEFDELRAYLRFDLLGGEGTAMSEVAGSAELEGYLNLRGGEYRSMDEVEKLCGTKPSTREQLEEFVEKPVFKNRFWDLYQSEIRSTKTSLNGQRPLEVQKQLVRLLKNYDAAKLSWNLIVLPELETSERLEWMLQPTSHCGGVSEFQSAAKVIARQKKDNIFAAALRDAEDKLLNTHVINVKKELHFTTNLQLGNLRVVLTDAELPVQFSRGDFAIQDVKLSSDFKAKEIDSCSKLDWIGVATSGHSEWTLLFGVRLAAITYSELANDMENVIEPWELAMAVSSSEGENGFAVLTEAEKRLQINVTPSLLKMYRALNDLLGGDSGRSSWLKHQEAVRTGLISRTHQGEDCLVQNLTGCKLYVKLSGENERLELATDERGFVAITPGADGQVTLESIEIEGWGKTPDTLALPQFGVKNVRVLSSSTPSSTLFVSVYCRLEDPQRQRIVLKSNLYICNHSSESYDVKYLTLGNAERAAVTSDVISLSPGDRTTLPLPVLMGITEVYARPSTFTDWVITAKLNDDILTSPDAIAELDEYEKNLKAKQSQRRGAIVYGDTQENCSKMVKQLSPSVVVRRWHLRTHMEWEMSFLPPFLVRNSLPYKVEYRFMEYKIKSGKSAASDFAIIERTLRADSTEVNEAVLSGRVHSGQDAEVAGISSLSPGYLSVRLIGRKQADSTRPTTPWSKPLLMAIHGSVEHFATAREEIEVAPGVKFSLDRATLPNLPRLVRLSCPYWVVNNSALDLMLASAAPGAKPSTFCGMDVTPGFEYPRMVYLEHNRLSLKPVGVTGSRPPAWSGLGYVPTSAYTGNSITDDALKSAAWSESVNSTTVNTTGEVACGRSVFGVKIEGLYGAFEQSISLTVSPRFFVQNRLKEKVFVQAFGSSDNAETTEDKFRKRTADEAKNLQVSLQGGETIPLMHFSTLKQNDPLNNVAKYISMSFSEQWSQGSWSNVVPISSAGDVYLQLYSPLRKRHIICMASVQIIEQYVYVILSDSSGSPPFRIENFTPFKIDCSQLGEASSLFSAAEKEARHIVESGVWYSFAWHDSLAKDHKLEVRLQHNDGRIKEKKFDINAVGYHESMILEKGTGKERIEVVVQTIVDEGTRVLKFVEKELEMSQLESQDAQFLEEFEQRKMLFASSFDIRIAGFGLSLFDTLPQEVLLVSVDVIQIQKPPASLEWDFSIFHSQIDNMLPNAKFPVVLNPVSSGFSDRSIGKSPKPLVKFVLDADLAAKVGIYKLLEFQLSDLAVKVDLDYVFNLLKLLEPFMTSDTAMQRASLQTLERVLHRQVPPVPVAQLTDDGNIRHDVVYYEVLRLSSISIDLEYSITRKDIVTQAGGAGSHSVIFGLLTQVIGLIGSNLSGSPSLSFSEIVITRCFTTKSRLQSQLIQNFVRQAVMQAYRLVGSADIIGNPIGLVEDLGSGVIEFLKITKDEVMGDSQTRGEGVKVLGKTIVKSGASTVAKITGSLDKFVGDFAEEEEEQNHEAAGESPGGGGFKFAKDLGKGLTGIFTKPVEGAMKGGVTGLVQGAVQGIAGPGVVLLKQITSTSHNLALGVQSTVVDRSPFGGRRRHPKKIDGSKVVADFDEHHYRSTRLLLEVVGAQGLLSDKSCDPTCVVRVDDRQVLRTRVLYNTLNPMWQEKAQIELNGSETEVQFVVKDSFGGAVEKTIGKCIVSMKQLQEDFRAPEFSSNLSRWVKTGVKPEETKKNVSNSVKEKEYTLLIANSSGGGAASLLGLGQSRARAADDDYQVLLTVIGLRDLQITSSSGGGVLGLGNLVSSTPNISPYVSVHVGKGSHRTNTGKMKFAGGNGQPQKGSAEWNETFTFPVTQEEVDATGNAPAITLSLKDRSMLHDETLGYATRPLQLKATPKPTVEELELFGNKEGTGDPVGWVKVKVEVISATSDDDAVTPPDATLSPTEEAAPCTPLSGRPPLTKTGSVKAGKVRIACEFV</sequence>
<evidence type="ECO:0000256" key="3">
    <source>
        <dbReference type="SAM" id="MobiDB-lite"/>
    </source>
</evidence>
<gene>
    <name evidence="6" type="ORF">Poli38472_004332</name>
</gene>
<accession>A0A8K1FI03</accession>
<dbReference type="InterPro" id="IPR026847">
    <property type="entry name" value="VPS13"/>
</dbReference>
<evidence type="ECO:0008006" key="8">
    <source>
        <dbReference type="Google" id="ProtNLM"/>
    </source>
</evidence>
<dbReference type="SMART" id="SM00054">
    <property type="entry name" value="EFh"/>
    <property type="match status" value="2"/>
</dbReference>